<evidence type="ECO:0000313" key="2">
    <source>
        <dbReference type="EMBL" id="KAG8628366.1"/>
    </source>
</evidence>
<evidence type="ECO:0000313" key="3">
    <source>
        <dbReference type="Proteomes" id="UP000809789"/>
    </source>
</evidence>
<sequence length="352" mass="39781">MLSSSEGSSTAPSSTSCRTRRHVSGLPDVSTFMRVRTTSDVLAGTDRPAEECLTDSLSSSTFPEDSQKAHDLSWECKLSIFYNFLSPDLQTLLCLMSAFGDQVVPSLIFQKVTQRPHHWTTSGAQDVIISDLPNETGQDDSINIRLRELEPFLVVGYRGEEAECYQISSVFVHAAHTLLGKRRRRWLRQVRNLLFFVCPKISSWSASCTDLRIAYFLRPLMISVFDEDPVNDFTQPWRSLAAECEISMARSVAPDIRLPRLLSHAHLFDSDPALLMHFRFEKAMALHLTRHFGYSEGVLRGMMQGVDLSTLPALANAIRGHAHALHIENVPCYSNLKGYKRIWCQRYDLDLA</sequence>
<evidence type="ECO:0000256" key="1">
    <source>
        <dbReference type="SAM" id="MobiDB-lite"/>
    </source>
</evidence>
<feature type="compositionally biased region" description="Low complexity" evidence="1">
    <location>
        <begin position="1"/>
        <end position="17"/>
    </location>
</feature>
<reference evidence="2" key="1">
    <citation type="submission" date="2021-07" db="EMBL/GenBank/DDBJ databases">
        <title>Elsinoe batatas strain:CRI-CJ2 Genome sequencing and assembly.</title>
        <authorList>
            <person name="Huang L."/>
        </authorList>
    </citation>
    <scope>NUCLEOTIDE SEQUENCE</scope>
    <source>
        <strain evidence="2">CRI-CJ2</strain>
    </source>
</reference>
<proteinExistence type="predicted"/>
<comment type="caution">
    <text evidence="2">The sequence shown here is derived from an EMBL/GenBank/DDBJ whole genome shotgun (WGS) entry which is preliminary data.</text>
</comment>
<dbReference type="AlphaFoldDB" id="A0A8K0PFY3"/>
<gene>
    <name evidence="2" type="ORF">KVT40_004239</name>
</gene>
<keyword evidence="3" id="KW-1185">Reference proteome</keyword>
<dbReference type="EMBL" id="JAESVG020000004">
    <property type="protein sequence ID" value="KAG8628366.1"/>
    <property type="molecule type" value="Genomic_DNA"/>
</dbReference>
<name>A0A8K0PFY3_9PEZI</name>
<protein>
    <submittedName>
        <fullName evidence="2">Uncharacterized protein</fullName>
    </submittedName>
</protein>
<feature type="region of interest" description="Disordered" evidence="1">
    <location>
        <begin position="1"/>
        <end position="21"/>
    </location>
</feature>
<dbReference type="Proteomes" id="UP000809789">
    <property type="component" value="Unassembled WGS sequence"/>
</dbReference>
<organism evidence="2 3">
    <name type="scientific">Elsinoe batatas</name>
    <dbReference type="NCBI Taxonomy" id="2601811"/>
    <lineage>
        <taxon>Eukaryota</taxon>
        <taxon>Fungi</taxon>
        <taxon>Dikarya</taxon>
        <taxon>Ascomycota</taxon>
        <taxon>Pezizomycotina</taxon>
        <taxon>Dothideomycetes</taxon>
        <taxon>Dothideomycetidae</taxon>
        <taxon>Myriangiales</taxon>
        <taxon>Elsinoaceae</taxon>
        <taxon>Elsinoe</taxon>
    </lineage>
</organism>
<accession>A0A8K0PFY3</accession>